<evidence type="ECO:0000313" key="3">
    <source>
        <dbReference type="EMBL" id="KAK7408880.1"/>
    </source>
</evidence>
<feature type="domain" description="PD-(D/E)XK nuclease-like" evidence="2">
    <location>
        <begin position="210"/>
        <end position="462"/>
    </location>
</feature>
<accession>A0ABR1GU24</accession>
<evidence type="ECO:0000256" key="1">
    <source>
        <dbReference type="SAM" id="MobiDB-lite"/>
    </source>
</evidence>
<feature type="region of interest" description="Disordered" evidence="1">
    <location>
        <begin position="1"/>
        <end position="140"/>
    </location>
</feature>
<organism evidence="3 4">
    <name type="scientific">Neonectria punicea</name>
    <dbReference type="NCBI Taxonomy" id="979145"/>
    <lineage>
        <taxon>Eukaryota</taxon>
        <taxon>Fungi</taxon>
        <taxon>Dikarya</taxon>
        <taxon>Ascomycota</taxon>
        <taxon>Pezizomycotina</taxon>
        <taxon>Sordariomycetes</taxon>
        <taxon>Hypocreomycetidae</taxon>
        <taxon>Hypocreales</taxon>
        <taxon>Nectriaceae</taxon>
        <taxon>Neonectria</taxon>
    </lineage>
</organism>
<dbReference type="Proteomes" id="UP001498476">
    <property type="component" value="Unassembled WGS sequence"/>
</dbReference>
<feature type="compositionally biased region" description="Acidic residues" evidence="1">
    <location>
        <begin position="86"/>
        <end position="98"/>
    </location>
</feature>
<keyword evidence="4" id="KW-1185">Reference proteome</keyword>
<dbReference type="EMBL" id="JAZAVJ010000170">
    <property type="protein sequence ID" value="KAK7408880.1"/>
    <property type="molecule type" value="Genomic_DNA"/>
</dbReference>
<dbReference type="Pfam" id="PF20516">
    <property type="entry name" value="PDDEXK_12"/>
    <property type="match status" value="1"/>
</dbReference>
<proteinExistence type="predicted"/>
<evidence type="ECO:0000313" key="4">
    <source>
        <dbReference type="Proteomes" id="UP001498476"/>
    </source>
</evidence>
<gene>
    <name evidence="3" type="ORF">QQX98_008941</name>
</gene>
<dbReference type="InterPro" id="IPR046797">
    <property type="entry name" value="PDDEXK_12"/>
</dbReference>
<evidence type="ECO:0000259" key="2">
    <source>
        <dbReference type="Pfam" id="PF20516"/>
    </source>
</evidence>
<sequence>MSLDIVSWLRDVENAPGWWPSPPNNKRKHSRATSARRLAHPTPPPDSPNSHDGREDYFSFEMPSSKKRKTGPGTPTTLPSARDDSINDDDDDDDDETTGNEHDQTPTPRSPRRRHIPSDASSLSSATRSNKSGLSGASSPRKHLAAMALSDYGVQIRAMSDPSLLPPSLASIRTKLMQCARGRGILGTSVKDSLSAGTQLHPDLDVLQSDPEFYFSSSRDELGPTPSADDVLYLLECAADCLRLDRSEPAWNNEVHFPLLCLALRPRIIGSVFKRLIKVTTCSTASIIKEYRTLHAPKKIDFCVYIDAQYDTDSAETASHIDTLRARLPLLSINPTDDLPLLCYPIAIPIETKRPSEGLDTANLQVATWLSSHFVFLQRLVDISSLLPLNDSQPIPSLDDIGFLPGLIVQGNVWNFVAATREGSRTVIWSGTILGSTGDIFGIYQIVTALQMLRNWVNTTYWPWLRRVIQRAAIATKHDRPEAV</sequence>
<protein>
    <recommendedName>
        <fullName evidence="2">PD-(D/E)XK nuclease-like domain-containing protein</fullName>
    </recommendedName>
</protein>
<name>A0ABR1GU24_9HYPO</name>
<comment type="caution">
    <text evidence="3">The sequence shown here is derived from an EMBL/GenBank/DDBJ whole genome shotgun (WGS) entry which is preliminary data.</text>
</comment>
<reference evidence="3 4" key="1">
    <citation type="journal article" date="2025" name="Microbiol. Resour. Announc.">
        <title>Draft genome sequences for Neonectria magnoliae and Neonectria punicea, canker pathogens of Liriodendron tulipifera and Acer saccharum in West Virginia.</title>
        <authorList>
            <person name="Petronek H.M."/>
            <person name="Kasson M.T."/>
            <person name="Metheny A.M."/>
            <person name="Stauder C.M."/>
            <person name="Lovett B."/>
            <person name="Lynch S.C."/>
            <person name="Garnas J.R."/>
            <person name="Kasson L.R."/>
            <person name="Stajich J.E."/>
        </authorList>
    </citation>
    <scope>NUCLEOTIDE SEQUENCE [LARGE SCALE GENOMIC DNA]</scope>
    <source>
        <strain evidence="3 4">NRRL 64653</strain>
    </source>
</reference>
<feature type="compositionally biased region" description="Low complexity" evidence="1">
    <location>
        <begin position="118"/>
        <end position="132"/>
    </location>
</feature>